<dbReference type="InterPro" id="IPR001647">
    <property type="entry name" value="HTH_TetR"/>
</dbReference>
<evidence type="ECO:0000259" key="6">
    <source>
        <dbReference type="PROSITE" id="PS50977"/>
    </source>
</evidence>
<dbReference type="GO" id="GO:0003700">
    <property type="term" value="F:DNA-binding transcription factor activity"/>
    <property type="evidence" value="ECO:0007669"/>
    <property type="project" value="TreeGrafter"/>
</dbReference>
<feature type="domain" description="HTH tetR-type" evidence="6">
    <location>
        <begin position="21"/>
        <end position="79"/>
    </location>
</feature>
<evidence type="ECO:0000256" key="1">
    <source>
        <dbReference type="ARBA" id="ARBA00023015"/>
    </source>
</evidence>
<keyword evidence="2 4" id="KW-0238">DNA-binding</keyword>
<evidence type="ECO:0000256" key="2">
    <source>
        <dbReference type="ARBA" id="ARBA00023125"/>
    </source>
</evidence>
<evidence type="ECO:0000313" key="8">
    <source>
        <dbReference type="Proteomes" id="UP000664209"/>
    </source>
</evidence>
<sequence length="205" mass="22155">MATASVTTPEGEGEVERGAKARTRRAILEAAATVLAADGSASLTAVADAAGVGRTTLHRYFPERVDLVRALAQHTVAETDRRYREARPDDGDPVAALRRIAEALLDLGPVLMYLYSEPLIAQDAACQAVLEGGEDPLDRLLDRAAPALRPDLPVAWVRRAFWSLLYTAWEAVREDEMARHEVLEALMATFTAGVLAPQRAAPGSR</sequence>
<dbReference type="Proteomes" id="UP000664209">
    <property type="component" value="Unassembled WGS sequence"/>
</dbReference>
<reference evidence="7" key="1">
    <citation type="submission" date="2021-03" db="EMBL/GenBank/DDBJ databases">
        <title>Actinotalea soli sp. nov., isolated from soil.</title>
        <authorList>
            <person name="Ping W."/>
            <person name="Zhang J."/>
        </authorList>
    </citation>
    <scope>NUCLEOTIDE SEQUENCE</scope>
    <source>
        <strain evidence="7">BY-33</strain>
    </source>
</reference>
<dbReference type="Gene3D" id="1.10.357.10">
    <property type="entry name" value="Tetracycline Repressor, domain 2"/>
    <property type="match status" value="1"/>
</dbReference>
<name>A0A939RU40_9CELL</name>
<dbReference type="RefSeq" id="WP_208055851.1">
    <property type="nucleotide sequence ID" value="NZ_JAGEMK010000004.1"/>
</dbReference>
<dbReference type="SUPFAM" id="SSF46689">
    <property type="entry name" value="Homeodomain-like"/>
    <property type="match status" value="1"/>
</dbReference>
<keyword evidence="8" id="KW-1185">Reference proteome</keyword>
<dbReference type="InterPro" id="IPR009057">
    <property type="entry name" value="Homeodomain-like_sf"/>
</dbReference>
<proteinExistence type="predicted"/>
<dbReference type="EMBL" id="JAGEMK010000004">
    <property type="protein sequence ID" value="MBO1752169.1"/>
    <property type="molecule type" value="Genomic_DNA"/>
</dbReference>
<feature type="region of interest" description="Disordered" evidence="5">
    <location>
        <begin position="1"/>
        <end position="20"/>
    </location>
</feature>
<dbReference type="PROSITE" id="PS50977">
    <property type="entry name" value="HTH_TETR_2"/>
    <property type="match status" value="1"/>
</dbReference>
<comment type="caution">
    <text evidence="7">The sequence shown here is derived from an EMBL/GenBank/DDBJ whole genome shotgun (WGS) entry which is preliminary data.</text>
</comment>
<dbReference type="InterPro" id="IPR050109">
    <property type="entry name" value="HTH-type_TetR-like_transc_reg"/>
</dbReference>
<organism evidence="7 8">
    <name type="scientific">Actinotalea soli</name>
    <dbReference type="NCBI Taxonomy" id="2819234"/>
    <lineage>
        <taxon>Bacteria</taxon>
        <taxon>Bacillati</taxon>
        <taxon>Actinomycetota</taxon>
        <taxon>Actinomycetes</taxon>
        <taxon>Micrococcales</taxon>
        <taxon>Cellulomonadaceae</taxon>
        <taxon>Actinotalea</taxon>
    </lineage>
</organism>
<gene>
    <name evidence="7" type="ORF">J4G33_10185</name>
</gene>
<dbReference type="PANTHER" id="PTHR30055:SF234">
    <property type="entry name" value="HTH-TYPE TRANSCRIPTIONAL REGULATOR BETI"/>
    <property type="match status" value="1"/>
</dbReference>
<dbReference type="PANTHER" id="PTHR30055">
    <property type="entry name" value="HTH-TYPE TRANSCRIPTIONAL REGULATOR RUTR"/>
    <property type="match status" value="1"/>
</dbReference>
<evidence type="ECO:0000313" key="7">
    <source>
        <dbReference type="EMBL" id="MBO1752169.1"/>
    </source>
</evidence>
<accession>A0A939RU40</accession>
<evidence type="ECO:0000256" key="4">
    <source>
        <dbReference type="PROSITE-ProRule" id="PRU00335"/>
    </source>
</evidence>
<feature type="DNA-binding region" description="H-T-H motif" evidence="4">
    <location>
        <begin position="42"/>
        <end position="61"/>
    </location>
</feature>
<keyword evidence="3" id="KW-0804">Transcription</keyword>
<evidence type="ECO:0000256" key="3">
    <source>
        <dbReference type="ARBA" id="ARBA00023163"/>
    </source>
</evidence>
<keyword evidence="1" id="KW-0805">Transcription regulation</keyword>
<dbReference type="AlphaFoldDB" id="A0A939RU40"/>
<protein>
    <submittedName>
        <fullName evidence="7">TetR/AcrR family transcriptional regulator</fullName>
    </submittedName>
</protein>
<dbReference type="Pfam" id="PF00440">
    <property type="entry name" value="TetR_N"/>
    <property type="match status" value="1"/>
</dbReference>
<dbReference type="GO" id="GO:0000976">
    <property type="term" value="F:transcription cis-regulatory region binding"/>
    <property type="evidence" value="ECO:0007669"/>
    <property type="project" value="TreeGrafter"/>
</dbReference>
<evidence type="ECO:0000256" key="5">
    <source>
        <dbReference type="SAM" id="MobiDB-lite"/>
    </source>
</evidence>